<dbReference type="InterPro" id="IPR029030">
    <property type="entry name" value="Caspase-like_dom_sf"/>
</dbReference>
<dbReference type="InterPro" id="IPR033139">
    <property type="entry name" value="Caspase_cys_AS"/>
</dbReference>
<evidence type="ECO:0000313" key="9">
    <source>
        <dbReference type="Proteomes" id="UP000314980"/>
    </source>
</evidence>
<evidence type="ECO:0000259" key="7">
    <source>
        <dbReference type="PROSITE" id="PS50209"/>
    </source>
</evidence>
<evidence type="ECO:0000259" key="6">
    <source>
        <dbReference type="PROSITE" id="PS50208"/>
    </source>
</evidence>
<feature type="transmembrane region" description="Helical" evidence="4">
    <location>
        <begin position="51"/>
        <end position="68"/>
    </location>
</feature>
<dbReference type="SUPFAM" id="SSF52129">
    <property type="entry name" value="Caspase-like"/>
    <property type="match status" value="1"/>
</dbReference>
<dbReference type="GO" id="GO:0006508">
    <property type="term" value="P:proteolysis"/>
    <property type="evidence" value="ECO:0007669"/>
    <property type="project" value="InterPro"/>
</dbReference>
<proteinExistence type="inferred from homology"/>
<evidence type="ECO:0000256" key="4">
    <source>
        <dbReference type="SAM" id="Phobius"/>
    </source>
</evidence>
<dbReference type="PRINTS" id="PR00376">
    <property type="entry name" value="IL1BCENZYME"/>
</dbReference>
<accession>A0A4W6C9H2</accession>
<name>A0A4W6C9H2_LATCA</name>
<dbReference type="Gene3D" id="3.40.50.1460">
    <property type="match status" value="1"/>
</dbReference>
<evidence type="ECO:0000256" key="3">
    <source>
        <dbReference type="SAM" id="MobiDB-lite"/>
    </source>
</evidence>
<dbReference type="InterPro" id="IPR052039">
    <property type="entry name" value="Caspase-related_regulators"/>
</dbReference>
<dbReference type="AlphaFoldDB" id="A0A4W6C9H2"/>
<dbReference type="InterPro" id="IPR001309">
    <property type="entry name" value="Pept_C14_p20"/>
</dbReference>
<dbReference type="Ensembl" id="ENSLCAT00010008446.1">
    <property type="protein sequence ID" value="ENSLCAP00010008252.1"/>
    <property type="gene ID" value="ENSLCAG00010004006.1"/>
</dbReference>
<keyword evidence="4" id="KW-0812">Transmembrane</keyword>
<dbReference type="PANTHER" id="PTHR22576:SF41">
    <property type="entry name" value="CASPASE 14, APOPTOSIS-RELATED CYSTEINE PEPTIDASE"/>
    <property type="match status" value="1"/>
</dbReference>
<feature type="domain" description="Caspase family p10" evidence="5">
    <location>
        <begin position="364"/>
        <end position="456"/>
    </location>
</feature>
<dbReference type="PROSITE" id="PS50209">
    <property type="entry name" value="CARD"/>
    <property type="match status" value="1"/>
</dbReference>
<dbReference type="InterPro" id="IPR011029">
    <property type="entry name" value="DEATH-like_dom_sf"/>
</dbReference>
<dbReference type="GO" id="GO:0004197">
    <property type="term" value="F:cysteine-type endopeptidase activity"/>
    <property type="evidence" value="ECO:0007669"/>
    <property type="project" value="InterPro"/>
</dbReference>
<dbReference type="PANTHER" id="PTHR22576">
    <property type="entry name" value="MUCOSA ASSOCIATED LYMPHOID TISSUE LYMPHOMA TRANSLOCATION PROTEIN 1/PARACASPASE"/>
    <property type="match status" value="1"/>
</dbReference>
<dbReference type="InterPro" id="IPR011600">
    <property type="entry name" value="Pept_C14_caspase"/>
</dbReference>
<dbReference type="PROSITE" id="PS50207">
    <property type="entry name" value="CASPASE_P10"/>
    <property type="match status" value="1"/>
</dbReference>
<dbReference type="GeneTree" id="ENSGT00940000164225"/>
<evidence type="ECO:0008006" key="10">
    <source>
        <dbReference type="Google" id="ProtNLM"/>
    </source>
</evidence>
<dbReference type="Pfam" id="PF00656">
    <property type="entry name" value="Peptidase_C14"/>
    <property type="match status" value="2"/>
</dbReference>
<dbReference type="CDD" id="cd00032">
    <property type="entry name" value="CASc"/>
    <property type="match status" value="1"/>
</dbReference>
<evidence type="ECO:0000259" key="5">
    <source>
        <dbReference type="PROSITE" id="PS50207"/>
    </source>
</evidence>
<keyword evidence="4" id="KW-0472">Membrane</keyword>
<organism evidence="8 9">
    <name type="scientific">Lates calcarifer</name>
    <name type="common">Barramundi</name>
    <name type="synonym">Holocentrus calcarifer</name>
    <dbReference type="NCBI Taxonomy" id="8187"/>
    <lineage>
        <taxon>Eukaryota</taxon>
        <taxon>Metazoa</taxon>
        <taxon>Chordata</taxon>
        <taxon>Craniata</taxon>
        <taxon>Vertebrata</taxon>
        <taxon>Euteleostomi</taxon>
        <taxon>Actinopterygii</taxon>
        <taxon>Neopterygii</taxon>
        <taxon>Teleostei</taxon>
        <taxon>Neoteleostei</taxon>
        <taxon>Acanthomorphata</taxon>
        <taxon>Carangaria</taxon>
        <taxon>Carangaria incertae sedis</taxon>
        <taxon>Centropomidae</taxon>
        <taxon>Lates</taxon>
    </lineage>
</organism>
<reference evidence="8" key="2">
    <citation type="submission" date="2025-08" db="UniProtKB">
        <authorList>
            <consortium name="Ensembl"/>
        </authorList>
    </citation>
    <scope>IDENTIFICATION</scope>
</reference>
<keyword evidence="4" id="KW-1133">Transmembrane helix</keyword>
<evidence type="ECO:0000256" key="2">
    <source>
        <dbReference type="RuleBase" id="RU003971"/>
    </source>
</evidence>
<dbReference type="STRING" id="8187.ENSLCAP00010008252"/>
<feature type="domain" description="Caspase family p20" evidence="6">
    <location>
        <begin position="203"/>
        <end position="349"/>
    </location>
</feature>
<reference evidence="8" key="3">
    <citation type="submission" date="2025-09" db="UniProtKB">
        <authorList>
            <consortium name="Ensembl"/>
        </authorList>
    </citation>
    <scope>IDENTIFICATION</scope>
</reference>
<dbReference type="CDD" id="cd01671">
    <property type="entry name" value="CARD"/>
    <property type="match status" value="1"/>
</dbReference>
<reference evidence="9" key="1">
    <citation type="submission" date="2015-09" db="EMBL/GenBank/DDBJ databases">
        <authorList>
            <person name="Sai Rama Sridatta P."/>
        </authorList>
    </citation>
    <scope>NUCLEOTIDE SEQUENCE [LARGE SCALE GENOMIC DNA]</scope>
</reference>
<dbReference type="InterPro" id="IPR002138">
    <property type="entry name" value="Pept_C14_p10"/>
</dbReference>
<feature type="domain" description="CARD" evidence="7">
    <location>
        <begin position="68"/>
        <end position="146"/>
    </location>
</feature>
<dbReference type="InterPro" id="IPR001315">
    <property type="entry name" value="CARD"/>
</dbReference>
<gene>
    <name evidence="8" type="primary">LOC127138993</name>
</gene>
<dbReference type="InParanoid" id="A0A4W6C9H2"/>
<feature type="region of interest" description="Disordered" evidence="3">
    <location>
        <begin position="163"/>
        <end position="195"/>
    </location>
</feature>
<keyword evidence="9" id="KW-1185">Reference proteome</keyword>
<dbReference type="SMART" id="SM00115">
    <property type="entry name" value="CASc"/>
    <property type="match status" value="1"/>
</dbReference>
<dbReference type="InterPro" id="IPR015917">
    <property type="entry name" value="Pept_C14A"/>
</dbReference>
<dbReference type="PROSITE" id="PS01122">
    <property type="entry name" value="CASPASE_CYS"/>
    <property type="match status" value="1"/>
</dbReference>
<protein>
    <recommendedName>
        <fullName evidence="10">Caspase 20, apoptosis-related cysteine peptidase</fullName>
    </recommendedName>
</protein>
<evidence type="ECO:0000256" key="1">
    <source>
        <dbReference type="ARBA" id="ARBA00010134"/>
    </source>
</evidence>
<dbReference type="PROSITE" id="PS50208">
    <property type="entry name" value="CASPASE_P20"/>
    <property type="match status" value="1"/>
</dbReference>
<comment type="similarity">
    <text evidence="1 2">Belongs to the peptidase C14A family.</text>
</comment>
<dbReference type="Proteomes" id="UP000314980">
    <property type="component" value="Unassembled WGS sequence"/>
</dbReference>
<evidence type="ECO:0000313" key="8">
    <source>
        <dbReference type="Ensembl" id="ENSLCAP00010008252.1"/>
    </source>
</evidence>
<dbReference type="Gene3D" id="1.10.533.10">
    <property type="entry name" value="Death Domain, Fas"/>
    <property type="match status" value="1"/>
</dbReference>
<sequence length="459" mass="51995">MPSKPRKCLVLITCCFNLIHERSRVQSQSLTCIRLWLYNVPTVFYSSQVHPVLLLTIVVFCISLYFRFNMSAKDTLRSNKIHIQTNLCGDYALILGKIYEKKLITDREHVKLKNINNQDVEGHVIALLDKIMVKGEGTCKKFLDLLLTDKDVEETYPDLKDILLKNTSPSPETAQACPPGNNDVPSKSKRPKKEEKYQLKSQPLGLCVIINNENFMDYTKRRGTDKDAQRLAEVFSWLGFKVLMCKDQTRDQMDQALNYFASLNENSQLQEFSVKEWFGTKFIDSQQVPKHGDAFICCILSHGEEGVVCGIDWKPLSIKQITRTFKATEESALRGKPKVFLIQACQGGKVQRGVPDDLEGDASPSSSSPEYADVLVAIATVEDHKAFRDPVDGSWFIQSLCQQLEERCKSHEDIETILRHVKYEVSQKEGSTKSGAVKQMAEVRNNTLLKTLVLSAHLP</sequence>
<dbReference type="SUPFAM" id="SSF47986">
    <property type="entry name" value="DEATH domain"/>
    <property type="match status" value="1"/>
</dbReference>
<dbReference type="GO" id="GO:0042981">
    <property type="term" value="P:regulation of apoptotic process"/>
    <property type="evidence" value="ECO:0007669"/>
    <property type="project" value="InterPro"/>
</dbReference>